<name>A0A8K0NR40_9TREE</name>
<protein>
    <submittedName>
        <fullName evidence="1">Uncharacterized protein</fullName>
    </submittedName>
</protein>
<organism evidence="1 2">
    <name type="scientific">Filobasidium floriforme</name>
    <dbReference type="NCBI Taxonomy" id="5210"/>
    <lineage>
        <taxon>Eukaryota</taxon>
        <taxon>Fungi</taxon>
        <taxon>Dikarya</taxon>
        <taxon>Basidiomycota</taxon>
        <taxon>Agaricomycotina</taxon>
        <taxon>Tremellomycetes</taxon>
        <taxon>Filobasidiales</taxon>
        <taxon>Filobasidiaceae</taxon>
        <taxon>Filobasidium</taxon>
    </lineage>
</organism>
<dbReference type="AlphaFoldDB" id="A0A8K0NR40"/>
<gene>
    <name evidence="1" type="ORF">FFLO_05752</name>
</gene>
<evidence type="ECO:0000313" key="2">
    <source>
        <dbReference type="Proteomes" id="UP000812966"/>
    </source>
</evidence>
<accession>A0A8K0NR40</accession>
<comment type="caution">
    <text evidence="1">The sequence shown here is derived from an EMBL/GenBank/DDBJ whole genome shotgun (WGS) entry which is preliminary data.</text>
</comment>
<dbReference type="EMBL" id="JABELV010000155">
    <property type="protein sequence ID" value="KAG7529198.1"/>
    <property type="molecule type" value="Genomic_DNA"/>
</dbReference>
<evidence type="ECO:0000313" key="1">
    <source>
        <dbReference type="EMBL" id="KAG7529198.1"/>
    </source>
</evidence>
<dbReference type="Proteomes" id="UP000812966">
    <property type="component" value="Unassembled WGS sequence"/>
</dbReference>
<sequence>MVIVVIAPVGSFSLESGETGYRFSFRLYPIDQQIGGPSAQPPSKLVALARKPIQSMGVV</sequence>
<proteinExistence type="predicted"/>
<keyword evidence="2" id="KW-1185">Reference proteome</keyword>
<reference evidence="1" key="1">
    <citation type="submission" date="2020-04" db="EMBL/GenBank/DDBJ databases">
        <title>Analysis of mating type loci in Filobasidium floriforme.</title>
        <authorList>
            <person name="Nowrousian M."/>
        </authorList>
    </citation>
    <scope>NUCLEOTIDE SEQUENCE</scope>
    <source>
        <strain evidence="1">CBS 6242</strain>
    </source>
</reference>